<sequence length="237" mass="26049">MSRSTSPTPAGPRVAELVSAGCPQLAAREFAAIVLDLGTDAHRGVPCWSGRAARWAHWTVPLAYDLHYHEIRTRICSGGISRNALVAIAAARARYADRTSGRNCRPTTERLARDTGYDVRTVQRAAEALRLLGVATEILRGRQRTRAERFASWRLGDRARGWASVWALHDKAQLIHTVSSHPRSGRFQSLTKTKNALTTRHRAPDGSRRSGAGRRRAVDEGGLGLARAWRTHPGAPQ</sequence>
<evidence type="ECO:0008006" key="4">
    <source>
        <dbReference type="Google" id="ProtNLM"/>
    </source>
</evidence>
<organism evidence="2 3">
    <name type="scientific">Mycobacterium asiaticum</name>
    <dbReference type="NCBI Taxonomy" id="1790"/>
    <lineage>
        <taxon>Bacteria</taxon>
        <taxon>Bacillati</taxon>
        <taxon>Actinomycetota</taxon>
        <taxon>Actinomycetes</taxon>
        <taxon>Mycobacteriales</taxon>
        <taxon>Mycobacteriaceae</taxon>
        <taxon>Mycobacterium</taxon>
    </lineage>
</organism>
<comment type="caution">
    <text evidence="2">The sequence shown here is derived from an EMBL/GenBank/DDBJ whole genome shotgun (WGS) entry which is preliminary data.</text>
</comment>
<evidence type="ECO:0000256" key="1">
    <source>
        <dbReference type="SAM" id="MobiDB-lite"/>
    </source>
</evidence>
<proteinExistence type="predicted"/>
<gene>
    <name evidence="2" type="ORF">A5640_15005</name>
</gene>
<dbReference type="AlphaFoldDB" id="A0A1A3KI91"/>
<dbReference type="EMBL" id="LZLM01000080">
    <property type="protein sequence ID" value="OBJ84740.1"/>
    <property type="molecule type" value="Genomic_DNA"/>
</dbReference>
<reference evidence="2 3" key="1">
    <citation type="submission" date="2016-06" db="EMBL/GenBank/DDBJ databases">
        <authorList>
            <person name="Kjaerup R.B."/>
            <person name="Dalgaard T.S."/>
            <person name="Juul-Madsen H.R."/>
        </authorList>
    </citation>
    <scope>NUCLEOTIDE SEQUENCE [LARGE SCALE GENOMIC DNA]</scope>
    <source>
        <strain evidence="2 3">1276495.2</strain>
    </source>
</reference>
<evidence type="ECO:0000313" key="3">
    <source>
        <dbReference type="Proteomes" id="UP000093925"/>
    </source>
</evidence>
<accession>A0A1A3KI91</accession>
<feature type="region of interest" description="Disordered" evidence="1">
    <location>
        <begin position="183"/>
        <end position="237"/>
    </location>
</feature>
<feature type="compositionally biased region" description="Polar residues" evidence="1">
    <location>
        <begin position="183"/>
        <end position="198"/>
    </location>
</feature>
<evidence type="ECO:0000313" key="2">
    <source>
        <dbReference type="EMBL" id="OBJ84740.1"/>
    </source>
</evidence>
<name>A0A1A3KI91_MYCAS</name>
<dbReference type="RefSeq" id="WP_065140518.1">
    <property type="nucleotide sequence ID" value="NZ_LZLM01000080.1"/>
</dbReference>
<protein>
    <recommendedName>
        <fullName evidence="4">Helix-turn-helix domain-containing protein</fullName>
    </recommendedName>
</protein>
<dbReference type="Proteomes" id="UP000093925">
    <property type="component" value="Unassembled WGS sequence"/>
</dbReference>